<evidence type="ECO:0000313" key="1">
    <source>
        <dbReference type="EMBL" id="ADO18940.1"/>
    </source>
</evidence>
<evidence type="ECO:0000313" key="2">
    <source>
        <dbReference type="EMBL" id="AKI78858.1"/>
    </source>
</evidence>
<proteinExistence type="predicted"/>
<accession>E3VYD6</accession>
<dbReference type="EMBL" id="KM982401">
    <property type="protein sequence ID" value="AKI78858.1"/>
    <property type="molecule type" value="Genomic_DNA"/>
</dbReference>
<evidence type="ECO:0000313" key="5">
    <source>
        <dbReference type="Proteomes" id="UP000241474"/>
    </source>
</evidence>
<evidence type="ECO:0000313" key="4">
    <source>
        <dbReference type="Proteomes" id="UP000201519"/>
    </source>
</evidence>
<dbReference type="Proteomes" id="UP000241474">
    <property type="component" value="Segment"/>
</dbReference>
<reference evidence="1 4" key="1">
    <citation type="journal article" date="2011" name="Virol. J.">
        <title>Breaking the 1000-gene barrier for Mimivirus using ultra-deep genome and transcriptome sequencing.</title>
        <authorList>
            <person name="Legendre M."/>
            <person name="Santini S."/>
            <person name="Rico A."/>
            <person name="Abergel C."/>
            <person name="Claverie J.M."/>
        </authorList>
    </citation>
    <scope>NUCLEOTIDE SEQUENCE [LARGE SCALE GENOMIC DNA]</scope>
</reference>
<organism evidence="1 4">
    <name type="scientific">Acanthamoeba polyphaga mimivirus</name>
    <name type="common">APMV</name>
    <dbReference type="NCBI Taxonomy" id="212035"/>
    <lineage>
        <taxon>Viruses</taxon>
        <taxon>Varidnaviria</taxon>
        <taxon>Bamfordvirae</taxon>
        <taxon>Nucleocytoviricota</taxon>
        <taxon>Megaviricetes</taxon>
        <taxon>Imitervirales</taxon>
        <taxon>Mimiviridae</taxon>
        <taxon>Megamimivirinae</taxon>
        <taxon>Mimivirus</taxon>
        <taxon>Mimivirus bradfordmassiliense</taxon>
    </lineage>
</organism>
<gene>
    <name evidence="1" type="primary">R97</name>
</gene>
<evidence type="ECO:0000313" key="6">
    <source>
        <dbReference type="Proteomes" id="UP000274448"/>
    </source>
</evidence>
<accession>A0A0G2XZT9</accession>
<organismHost>
    <name type="scientific">Acanthamoeba polyphaga</name>
    <name type="common">Amoeba</name>
    <dbReference type="NCBI Taxonomy" id="5757"/>
</organismHost>
<reference evidence="5 6" key="2">
    <citation type="submission" date="2014-10" db="EMBL/GenBank/DDBJ databases">
        <title>Pan-genome analysis of Brazilian lineage A amoebal mimiviruses.</title>
        <authorList>
            <person name="Assis F.L."/>
            <person name="Abrahao J.S."/>
            <person name="Kroon E.G."/>
            <person name="Dornas F.P."/>
            <person name="Andrade K.R."/>
            <person name="Borato P.V.M."/>
            <person name="Pilotto M.R."/>
            <person name="Benamar S."/>
            <person name="LaScola B."/>
            <person name="Colson P."/>
        </authorList>
    </citation>
    <scope>NUCLEOTIDE SEQUENCE [LARGE SCALE GENOMIC DNA]</scope>
    <source>
        <strain evidence="3 6">Amazonia</strain>
        <strain evidence="2 5">Oyster</strain>
    </source>
</reference>
<dbReference type="GeneID" id="9924694"/>
<dbReference type="EMBL" id="KM982403">
    <property type="protein sequence ID" value="AKI80751.1"/>
    <property type="molecule type" value="Genomic_DNA"/>
</dbReference>
<dbReference type="RefSeq" id="YP_003986587.1">
    <property type="nucleotide sequence ID" value="NC_014649.1"/>
</dbReference>
<dbReference type="KEGG" id="vg:9924694"/>
<dbReference type="EMBL" id="HQ336222">
    <property type="protein sequence ID" value="ADO18940.1"/>
    <property type="molecule type" value="Genomic_DNA"/>
</dbReference>
<sequence>MDKYIRSRDKSNFEKFCRRAREIHGDKYSYDVSCYVNKITTTNIKCNSCGEIFTVTPRRHLSINGGCSNCTSRGGQEYLNKFIRKLTDIHGNKYDYSMIVYKNSKTPIKLKCNQCDIIFEQIPLKLIRSKYHCPVCDFRPDCRIFNYNPKSKISVDEFIKRAKNKHGDDSYDYSEINYVDLNTKVSIRCNKCSVQFEQKPRVHLEHGHGCGTFSRYTNNEWIIFAKITHGDTYDYSRVEFISSSKPVTIGCKIHGWFVQRPTNHIISKIPCKKCRVKNQ</sequence>
<name>A0A0G2XZT9_MIMIV</name>
<dbReference type="Proteomes" id="UP000274448">
    <property type="component" value="Segment"/>
</dbReference>
<evidence type="ECO:0000313" key="3">
    <source>
        <dbReference type="EMBL" id="AKI80751.1"/>
    </source>
</evidence>
<keyword evidence="4" id="KW-1185">Reference proteome</keyword>
<protein>
    <submittedName>
        <fullName evidence="1">Uncharacterized protein</fullName>
    </submittedName>
</protein>
<dbReference type="OrthoDB" id="5066at10239"/>
<dbReference type="Proteomes" id="UP000201519">
    <property type="component" value="Segment"/>
</dbReference>